<dbReference type="EMBL" id="WNKQ01000003">
    <property type="protein sequence ID" value="KAF5852515.1"/>
    <property type="molecule type" value="Genomic_DNA"/>
</dbReference>
<reference evidence="1" key="1">
    <citation type="submission" date="2019-11" db="EMBL/GenBank/DDBJ databases">
        <title>Bipolaris sorokiniana Genome sequencing.</title>
        <authorList>
            <person name="Wang H."/>
        </authorList>
    </citation>
    <scope>NUCLEOTIDE SEQUENCE</scope>
</reference>
<name>A0A8H5ZQR0_COCSA</name>
<accession>A0A8H5ZQR0</accession>
<dbReference type="AlphaFoldDB" id="A0A8H5ZQR0"/>
<comment type="caution">
    <text evidence="1">The sequence shown here is derived from an EMBL/GenBank/DDBJ whole genome shotgun (WGS) entry which is preliminary data.</text>
</comment>
<evidence type="ECO:0000313" key="2">
    <source>
        <dbReference type="Proteomes" id="UP000624244"/>
    </source>
</evidence>
<protein>
    <submittedName>
        <fullName evidence="1">Uncharacterized protein</fullName>
    </submittedName>
</protein>
<evidence type="ECO:0000313" key="1">
    <source>
        <dbReference type="EMBL" id="KAF5852515.1"/>
    </source>
</evidence>
<sequence length="144" mass="16030">MPPKAQPPPRGAVLLTFNMLGAVNLNNLSLISASQISYAVFIRLPLYENIRRVFNYFYRPRGNSPYDAVFSPGPRDYSPMIAPICPTLRPLLYIAAALLTRLFIRIIAPLFCEARRSLPYSLAAYSSLRGRLAVGGAENPLLME</sequence>
<gene>
    <name evidence="1" type="ORF">GGP41_007885</name>
</gene>
<organism evidence="1 2">
    <name type="scientific">Cochliobolus sativus</name>
    <name type="common">Common root rot and spot blotch fungus</name>
    <name type="synonym">Bipolaris sorokiniana</name>
    <dbReference type="NCBI Taxonomy" id="45130"/>
    <lineage>
        <taxon>Eukaryota</taxon>
        <taxon>Fungi</taxon>
        <taxon>Dikarya</taxon>
        <taxon>Ascomycota</taxon>
        <taxon>Pezizomycotina</taxon>
        <taxon>Dothideomycetes</taxon>
        <taxon>Pleosporomycetidae</taxon>
        <taxon>Pleosporales</taxon>
        <taxon>Pleosporineae</taxon>
        <taxon>Pleosporaceae</taxon>
        <taxon>Bipolaris</taxon>
    </lineage>
</organism>
<dbReference type="Proteomes" id="UP000624244">
    <property type="component" value="Unassembled WGS sequence"/>
</dbReference>
<proteinExistence type="predicted"/>